<dbReference type="Proteomes" id="UP001418222">
    <property type="component" value="Unassembled WGS sequence"/>
</dbReference>
<evidence type="ECO:0000313" key="1">
    <source>
        <dbReference type="EMBL" id="KAK8951051.1"/>
    </source>
</evidence>
<keyword evidence="2" id="KW-1185">Reference proteome</keyword>
<protein>
    <submittedName>
        <fullName evidence="1">Uncharacterized protein</fullName>
    </submittedName>
</protein>
<reference evidence="1 2" key="1">
    <citation type="journal article" date="2022" name="Nat. Plants">
        <title>Genomes of leafy and leafless Platanthera orchids illuminate the evolution of mycoheterotrophy.</title>
        <authorList>
            <person name="Li M.H."/>
            <person name="Liu K.W."/>
            <person name="Li Z."/>
            <person name="Lu H.C."/>
            <person name="Ye Q.L."/>
            <person name="Zhang D."/>
            <person name="Wang J.Y."/>
            <person name="Li Y.F."/>
            <person name="Zhong Z.M."/>
            <person name="Liu X."/>
            <person name="Yu X."/>
            <person name="Liu D.K."/>
            <person name="Tu X.D."/>
            <person name="Liu B."/>
            <person name="Hao Y."/>
            <person name="Liao X.Y."/>
            <person name="Jiang Y.T."/>
            <person name="Sun W.H."/>
            <person name="Chen J."/>
            <person name="Chen Y.Q."/>
            <person name="Ai Y."/>
            <person name="Zhai J.W."/>
            <person name="Wu S.S."/>
            <person name="Zhou Z."/>
            <person name="Hsiao Y.Y."/>
            <person name="Wu W.L."/>
            <person name="Chen Y.Y."/>
            <person name="Lin Y.F."/>
            <person name="Hsu J.L."/>
            <person name="Li C.Y."/>
            <person name="Wang Z.W."/>
            <person name="Zhao X."/>
            <person name="Zhong W.Y."/>
            <person name="Ma X.K."/>
            <person name="Ma L."/>
            <person name="Huang J."/>
            <person name="Chen G.Z."/>
            <person name="Huang M.Z."/>
            <person name="Huang L."/>
            <person name="Peng D.H."/>
            <person name="Luo Y.B."/>
            <person name="Zou S.Q."/>
            <person name="Chen S.P."/>
            <person name="Lan S."/>
            <person name="Tsai W.C."/>
            <person name="Van de Peer Y."/>
            <person name="Liu Z.J."/>
        </authorList>
    </citation>
    <scope>NUCLEOTIDE SEQUENCE [LARGE SCALE GENOMIC DNA]</scope>
    <source>
        <strain evidence="1">Lor287</strain>
    </source>
</reference>
<dbReference type="AlphaFoldDB" id="A0AAP0BVJ1"/>
<dbReference type="EMBL" id="JBBWWQ010000003">
    <property type="protein sequence ID" value="KAK8951051.1"/>
    <property type="molecule type" value="Genomic_DNA"/>
</dbReference>
<sequence length="52" mass="5641">MQTGAAGIALASRKAGLSIVVRNEVGLVLMAVGFVWQHWDPRRVEFEAVCSI</sequence>
<gene>
    <name evidence="1" type="ORF">KSP39_PZI004816</name>
</gene>
<proteinExistence type="predicted"/>
<evidence type="ECO:0000313" key="2">
    <source>
        <dbReference type="Proteomes" id="UP001418222"/>
    </source>
</evidence>
<name>A0AAP0BVJ1_9ASPA</name>
<comment type="caution">
    <text evidence="1">The sequence shown here is derived from an EMBL/GenBank/DDBJ whole genome shotgun (WGS) entry which is preliminary data.</text>
</comment>
<accession>A0AAP0BVJ1</accession>
<organism evidence="1 2">
    <name type="scientific">Platanthera zijinensis</name>
    <dbReference type="NCBI Taxonomy" id="2320716"/>
    <lineage>
        <taxon>Eukaryota</taxon>
        <taxon>Viridiplantae</taxon>
        <taxon>Streptophyta</taxon>
        <taxon>Embryophyta</taxon>
        <taxon>Tracheophyta</taxon>
        <taxon>Spermatophyta</taxon>
        <taxon>Magnoliopsida</taxon>
        <taxon>Liliopsida</taxon>
        <taxon>Asparagales</taxon>
        <taxon>Orchidaceae</taxon>
        <taxon>Orchidoideae</taxon>
        <taxon>Orchideae</taxon>
        <taxon>Orchidinae</taxon>
        <taxon>Platanthera</taxon>
    </lineage>
</organism>